<sequence length="393" mass="41906">MTAVVTPEGGASTGSVSQADAQPPVSRWAVGEHGHGRLALAILATVAVVFALDWAQSLCISLLLGILFAYSLNPLIVWLERIRLPRFLGTTLVMLSVFGALVLGTYGLRGEMQTILDQLPEAVSKLSAGLASLRKGQASTMQMVETAASEIEKATSQAAGKPSSHKQPATRVVIDAPGFGFGNFLWVGSLGAAGLIAQAAMVFFLTFFLLLSGDTYKRKLVRLAGPSLTDRKITVRILDDINTSIQRYMLMVLVTNVLVGLLTWIALYWIGLDNAGAWAVAASVLHIIPYFGPAVTAAAIAMAAFIQFNSLSTVLLAAGTSLAIATLVGTFVTTWMTGRIARMNTAAVFVTLLFWTWLWGIWGMLLSCPITVIVKVVAENVEQLQPVADLLAD</sequence>
<evidence type="ECO:0000256" key="6">
    <source>
        <dbReference type="SAM" id="MobiDB-lite"/>
    </source>
</evidence>
<keyword evidence="5 7" id="KW-0472">Membrane</keyword>
<feature type="transmembrane region" description="Helical" evidence="7">
    <location>
        <begin position="277"/>
        <end position="306"/>
    </location>
</feature>
<evidence type="ECO:0000313" key="8">
    <source>
        <dbReference type="EMBL" id="MBK7677213.1"/>
    </source>
</evidence>
<gene>
    <name evidence="8" type="ORF">IPJ27_22035</name>
</gene>
<feature type="region of interest" description="Disordered" evidence="6">
    <location>
        <begin position="1"/>
        <end position="20"/>
    </location>
</feature>
<evidence type="ECO:0000256" key="3">
    <source>
        <dbReference type="ARBA" id="ARBA00022692"/>
    </source>
</evidence>
<keyword evidence="4 7" id="KW-1133">Transmembrane helix</keyword>
<comment type="caution">
    <text evidence="8">The sequence shown here is derived from an EMBL/GenBank/DDBJ whole genome shotgun (WGS) entry which is preliminary data.</text>
</comment>
<dbReference type="InterPro" id="IPR002549">
    <property type="entry name" value="AI-2E-like"/>
</dbReference>
<feature type="transmembrane region" description="Helical" evidence="7">
    <location>
        <begin position="87"/>
        <end position="108"/>
    </location>
</feature>
<evidence type="ECO:0000256" key="5">
    <source>
        <dbReference type="ARBA" id="ARBA00023136"/>
    </source>
</evidence>
<accession>A0A935UJ29</accession>
<keyword evidence="3 7" id="KW-0812">Transmembrane</keyword>
<dbReference type="Pfam" id="PF01594">
    <property type="entry name" value="AI-2E_transport"/>
    <property type="match status" value="1"/>
</dbReference>
<comment type="similarity">
    <text evidence="2">Belongs to the autoinducer-2 exporter (AI-2E) (TC 2.A.86) family.</text>
</comment>
<organism evidence="8 9">
    <name type="scientific">Candidatus Accumulibacter proximus</name>
    <dbReference type="NCBI Taxonomy" id="2954385"/>
    <lineage>
        <taxon>Bacteria</taxon>
        <taxon>Pseudomonadati</taxon>
        <taxon>Pseudomonadota</taxon>
        <taxon>Betaproteobacteria</taxon>
        <taxon>Candidatus Accumulibacter</taxon>
    </lineage>
</organism>
<feature type="transmembrane region" description="Helical" evidence="7">
    <location>
        <begin position="184"/>
        <end position="211"/>
    </location>
</feature>
<feature type="transmembrane region" description="Helical" evidence="7">
    <location>
        <begin position="313"/>
        <end position="334"/>
    </location>
</feature>
<feature type="transmembrane region" description="Helical" evidence="7">
    <location>
        <begin position="346"/>
        <end position="366"/>
    </location>
</feature>
<dbReference type="GO" id="GO:0016020">
    <property type="term" value="C:membrane"/>
    <property type="evidence" value="ECO:0007669"/>
    <property type="project" value="UniProtKB-SubCell"/>
</dbReference>
<feature type="transmembrane region" description="Helical" evidence="7">
    <location>
        <begin position="248"/>
        <end position="271"/>
    </location>
</feature>
<dbReference type="PANTHER" id="PTHR21716:SF16">
    <property type="entry name" value="BLL1467 PROTEIN"/>
    <property type="match status" value="1"/>
</dbReference>
<reference evidence="8 9" key="1">
    <citation type="submission" date="2020-10" db="EMBL/GenBank/DDBJ databases">
        <title>Connecting structure to function with the recovery of over 1000 high-quality activated sludge metagenome-assembled genomes encoding full-length rRNA genes using long-read sequencing.</title>
        <authorList>
            <person name="Singleton C.M."/>
            <person name="Petriglieri F."/>
            <person name="Kristensen J.M."/>
            <person name="Kirkegaard R.H."/>
            <person name="Michaelsen T.Y."/>
            <person name="Andersen M.H."/>
            <person name="Karst S.M."/>
            <person name="Dueholm M.S."/>
            <person name="Nielsen P.H."/>
            <person name="Albertsen M."/>
        </authorList>
    </citation>
    <scope>NUCLEOTIDE SEQUENCE [LARGE SCALE GENOMIC DNA]</scope>
    <source>
        <strain evidence="8">EsbW_18-Q3-R4-48_BATAC.285</strain>
    </source>
</reference>
<evidence type="ECO:0000256" key="4">
    <source>
        <dbReference type="ARBA" id="ARBA00022989"/>
    </source>
</evidence>
<evidence type="ECO:0000313" key="9">
    <source>
        <dbReference type="Proteomes" id="UP000697998"/>
    </source>
</evidence>
<dbReference type="Proteomes" id="UP000697998">
    <property type="component" value="Unassembled WGS sequence"/>
</dbReference>
<dbReference type="EMBL" id="JADJMH010000034">
    <property type="protein sequence ID" value="MBK7677213.1"/>
    <property type="molecule type" value="Genomic_DNA"/>
</dbReference>
<comment type="subcellular location">
    <subcellularLocation>
        <location evidence="1">Membrane</location>
        <topology evidence="1">Multi-pass membrane protein</topology>
    </subcellularLocation>
</comment>
<dbReference type="PANTHER" id="PTHR21716">
    <property type="entry name" value="TRANSMEMBRANE PROTEIN"/>
    <property type="match status" value="1"/>
</dbReference>
<evidence type="ECO:0000256" key="2">
    <source>
        <dbReference type="ARBA" id="ARBA00009773"/>
    </source>
</evidence>
<protein>
    <submittedName>
        <fullName evidence="8">AI-2E family transporter</fullName>
    </submittedName>
</protein>
<feature type="transmembrane region" description="Helical" evidence="7">
    <location>
        <begin position="60"/>
        <end position="80"/>
    </location>
</feature>
<name>A0A935UJ29_9PROT</name>
<proteinExistence type="inferred from homology"/>
<evidence type="ECO:0000256" key="7">
    <source>
        <dbReference type="SAM" id="Phobius"/>
    </source>
</evidence>
<dbReference type="AlphaFoldDB" id="A0A935UJ29"/>
<evidence type="ECO:0000256" key="1">
    <source>
        <dbReference type="ARBA" id="ARBA00004141"/>
    </source>
</evidence>
<dbReference type="GO" id="GO:0055085">
    <property type="term" value="P:transmembrane transport"/>
    <property type="evidence" value="ECO:0007669"/>
    <property type="project" value="TreeGrafter"/>
</dbReference>